<gene>
    <name evidence="4" type="ORF">CEUTPL_LOCUS7895</name>
</gene>
<sequence length="529" mass="58558">MGERDESKSYSHRISKLIFAFVECFFQFLFGLVYGGAKEAMPPIKDLLLLESASAIALKIRTKKITSEQVLDSFIERIKEVNPVLNCVVADRFDEAKKEAQEADERVRSGTVSEEVLAKEKPFLGVPFTTKDCISVKGLIHSSGLFCRKHIRAESDAAVIELLKKAGAIPIGLTNVSELCMWWESANNVHGRSNNPYDTTRIVGGSSGGEGCAQACAASAFGIGSDIGGSIRMPSFFNGIFGHMPTPLTVPLAGQYPEPVSDEQRKFLRIGPMCRRAEDLLPLLKVITSNSPRLRLDEPVDLKKIKFYYQESDGGSKMVSAVAPDIKALFAKVAKHLEKAHDIKANKVNLKRFNKSGPIWFANMKSESGPTFAEQLTNLEGKINPWWELVKWVVRKSNHSLVAIATCLVEKSGCSYGDEKYKYLVSERDQFRFEMSDLLGKDGVFLYPTHPTSAPYHNQPLAKPFNFSYTGIINVLKLPATHIPMGLDRNGLPIGIQVISNEENDRLCIAVARELEKAFGGWVPPEVIA</sequence>
<dbReference type="Pfam" id="PF01425">
    <property type="entry name" value="Amidase"/>
    <property type="match status" value="1"/>
</dbReference>
<dbReference type="PANTHER" id="PTHR43372">
    <property type="entry name" value="FATTY-ACID AMIDE HYDROLASE"/>
    <property type="match status" value="1"/>
</dbReference>
<keyword evidence="2" id="KW-0812">Transmembrane</keyword>
<feature type="active site" description="Charge relay system" evidence="1">
    <location>
        <position position="206"/>
    </location>
</feature>
<feature type="domain" description="Amidase" evidence="3">
    <location>
        <begin position="70"/>
        <end position="508"/>
    </location>
</feature>
<evidence type="ECO:0000313" key="4">
    <source>
        <dbReference type="EMBL" id="CAG9767330.1"/>
    </source>
</evidence>
<dbReference type="EMBL" id="OU892280">
    <property type="protein sequence ID" value="CAG9767330.1"/>
    <property type="molecule type" value="Genomic_DNA"/>
</dbReference>
<dbReference type="InterPro" id="IPR052739">
    <property type="entry name" value="FAAH2"/>
</dbReference>
<keyword evidence="2" id="KW-1133">Transmembrane helix</keyword>
<reference evidence="4" key="1">
    <citation type="submission" date="2022-01" db="EMBL/GenBank/DDBJ databases">
        <authorList>
            <person name="King R."/>
        </authorList>
    </citation>
    <scope>NUCLEOTIDE SEQUENCE</scope>
</reference>
<dbReference type="SUPFAM" id="SSF75304">
    <property type="entry name" value="Amidase signature (AS) enzymes"/>
    <property type="match status" value="1"/>
</dbReference>
<keyword evidence="2" id="KW-0472">Membrane</keyword>
<accession>A0A9N9QP06</accession>
<proteinExistence type="predicted"/>
<dbReference type="GO" id="GO:0012505">
    <property type="term" value="C:endomembrane system"/>
    <property type="evidence" value="ECO:0007669"/>
    <property type="project" value="TreeGrafter"/>
</dbReference>
<organism evidence="4 5">
    <name type="scientific">Ceutorhynchus assimilis</name>
    <name type="common">cabbage seed weevil</name>
    <dbReference type="NCBI Taxonomy" id="467358"/>
    <lineage>
        <taxon>Eukaryota</taxon>
        <taxon>Metazoa</taxon>
        <taxon>Ecdysozoa</taxon>
        <taxon>Arthropoda</taxon>
        <taxon>Hexapoda</taxon>
        <taxon>Insecta</taxon>
        <taxon>Pterygota</taxon>
        <taxon>Neoptera</taxon>
        <taxon>Endopterygota</taxon>
        <taxon>Coleoptera</taxon>
        <taxon>Polyphaga</taxon>
        <taxon>Cucujiformia</taxon>
        <taxon>Curculionidae</taxon>
        <taxon>Ceutorhynchinae</taxon>
        <taxon>Ceutorhynchus</taxon>
    </lineage>
</organism>
<feature type="transmembrane region" description="Helical" evidence="2">
    <location>
        <begin position="17"/>
        <end position="37"/>
    </location>
</feature>
<dbReference type="Gene3D" id="3.90.1300.10">
    <property type="entry name" value="Amidase signature (AS) domain"/>
    <property type="match status" value="1"/>
</dbReference>
<evidence type="ECO:0000256" key="2">
    <source>
        <dbReference type="SAM" id="Phobius"/>
    </source>
</evidence>
<keyword evidence="5" id="KW-1185">Reference proteome</keyword>
<dbReference type="OrthoDB" id="6428749at2759"/>
<evidence type="ECO:0000313" key="5">
    <source>
        <dbReference type="Proteomes" id="UP001152799"/>
    </source>
</evidence>
<feature type="active site" description="Acyl-ester intermediate" evidence="1">
    <location>
        <position position="230"/>
    </location>
</feature>
<dbReference type="Proteomes" id="UP001152799">
    <property type="component" value="Chromosome 4"/>
</dbReference>
<feature type="active site" description="Charge relay system" evidence="1">
    <location>
        <position position="131"/>
    </location>
</feature>
<name>A0A9N9QP06_9CUCU</name>
<protein>
    <recommendedName>
        <fullName evidence="3">Amidase domain-containing protein</fullName>
    </recommendedName>
</protein>
<dbReference type="PANTHER" id="PTHR43372:SF4">
    <property type="entry name" value="FATTY-ACID AMIDE HYDROLASE 2"/>
    <property type="match status" value="1"/>
</dbReference>
<dbReference type="InterPro" id="IPR036928">
    <property type="entry name" value="AS_sf"/>
</dbReference>
<evidence type="ECO:0000256" key="1">
    <source>
        <dbReference type="PIRSR" id="PIRSR001221-1"/>
    </source>
</evidence>
<evidence type="ECO:0000259" key="3">
    <source>
        <dbReference type="Pfam" id="PF01425"/>
    </source>
</evidence>
<dbReference type="AlphaFoldDB" id="A0A9N9QP06"/>
<dbReference type="PIRSF" id="PIRSF001221">
    <property type="entry name" value="Amidase_fungi"/>
    <property type="match status" value="1"/>
</dbReference>
<dbReference type="InterPro" id="IPR023631">
    <property type="entry name" value="Amidase_dom"/>
</dbReference>